<feature type="non-terminal residue" evidence="1">
    <location>
        <position position="1"/>
    </location>
</feature>
<protein>
    <submittedName>
        <fullName evidence="1">Uncharacterized protein</fullName>
    </submittedName>
</protein>
<proteinExistence type="predicted"/>
<dbReference type="EMBL" id="CAIIXF020000001">
    <property type="protein sequence ID" value="CAH1773080.1"/>
    <property type="molecule type" value="Genomic_DNA"/>
</dbReference>
<name>A0A8J1UBC9_OWEFU</name>
<sequence length="193" mass="22317">DCSVMYNKHNDTPNFCIPDQSFHLIRNEYDGKRSDCQMIDRRYNTDLEMCKHLACLRGGNVINWSHIFFGRGDCEIRQCCKRDDEEDWNFKMVDNTLGFSVYTIPYTGSPVCSTGNNLKQFVNRYNMGAQGSSDCEHIASHKNIRSLAECMVQACSDCANVFNYRNVTPHSGCFTKWCCMRDGDYDFELIKQN</sequence>
<keyword evidence="2" id="KW-1185">Reference proteome</keyword>
<feature type="non-terminal residue" evidence="1">
    <location>
        <position position="193"/>
    </location>
</feature>
<evidence type="ECO:0000313" key="2">
    <source>
        <dbReference type="Proteomes" id="UP000749559"/>
    </source>
</evidence>
<accession>A0A8J1UBC9</accession>
<organism evidence="1 2">
    <name type="scientific">Owenia fusiformis</name>
    <name type="common">Polychaete worm</name>
    <dbReference type="NCBI Taxonomy" id="6347"/>
    <lineage>
        <taxon>Eukaryota</taxon>
        <taxon>Metazoa</taxon>
        <taxon>Spiralia</taxon>
        <taxon>Lophotrochozoa</taxon>
        <taxon>Annelida</taxon>
        <taxon>Polychaeta</taxon>
        <taxon>Sedentaria</taxon>
        <taxon>Canalipalpata</taxon>
        <taxon>Sabellida</taxon>
        <taxon>Oweniida</taxon>
        <taxon>Oweniidae</taxon>
        <taxon>Owenia</taxon>
    </lineage>
</organism>
<dbReference type="Proteomes" id="UP000749559">
    <property type="component" value="Unassembled WGS sequence"/>
</dbReference>
<gene>
    <name evidence="1" type="ORF">OFUS_LOCUS727</name>
</gene>
<reference evidence="1" key="1">
    <citation type="submission" date="2022-03" db="EMBL/GenBank/DDBJ databases">
        <authorList>
            <person name="Martin C."/>
        </authorList>
    </citation>
    <scope>NUCLEOTIDE SEQUENCE</scope>
</reference>
<comment type="caution">
    <text evidence="1">The sequence shown here is derived from an EMBL/GenBank/DDBJ whole genome shotgun (WGS) entry which is preliminary data.</text>
</comment>
<dbReference type="AlphaFoldDB" id="A0A8J1UBC9"/>
<evidence type="ECO:0000313" key="1">
    <source>
        <dbReference type="EMBL" id="CAH1773080.1"/>
    </source>
</evidence>